<evidence type="ECO:0000313" key="6">
    <source>
        <dbReference type="EMBL" id="BAH52711.1"/>
    </source>
</evidence>
<gene>
    <name evidence="6" type="ordered locus">ROP_44640</name>
</gene>
<evidence type="ECO:0000256" key="4">
    <source>
        <dbReference type="ARBA" id="ARBA00023163"/>
    </source>
</evidence>
<keyword evidence="4" id="KW-0804">Transcription</keyword>
<dbReference type="InterPro" id="IPR036390">
    <property type="entry name" value="WH_DNA-bd_sf"/>
</dbReference>
<accession>C1BAK8</accession>
<dbReference type="AlphaFoldDB" id="C1BAK8"/>
<sequence length="302" mass="33428">MRAVFTADNMRYLLELSRTGRLADAAKRLDVDQTTVSRRITRLEKDTGTRLFDRGASGWQLTEAGRRLVPYAESVESTLLAALDVTSSAAPGALTGTVRILTPDGFGAFVLVPGLAAVRTEHPDLFTELVTSTTHDVLTGRDFDIAVTLERPSPRSVVVRKLAEYDLRLYASRHYLDTHDAIATIDDLRTHTLIWYVDAFLDVEPLRILDRLLPDFRAQIQTNNIAGHYQAVKHGVGIAPLPSYIGALDEDLVPILTDDFIAHRTYWLVVPRELTRLARVKAITEALYAVVDGNPELRGAAG</sequence>
<comment type="similarity">
    <text evidence="1">Belongs to the LysR transcriptional regulatory family.</text>
</comment>
<dbReference type="Pfam" id="PF00126">
    <property type="entry name" value="HTH_1"/>
    <property type="match status" value="1"/>
</dbReference>
<reference evidence="6 7" key="1">
    <citation type="submission" date="2009-03" db="EMBL/GenBank/DDBJ databases">
        <title>Comparison of the complete genome sequences of Rhodococcus erythropolis PR4 and Rhodococcus opacus B4.</title>
        <authorList>
            <person name="Takarada H."/>
            <person name="Sekine M."/>
            <person name="Hosoyama A."/>
            <person name="Yamada R."/>
            <person name="Fujisawa T."/>
            <person name="Omata S."/>
            <person name="Shimizu A."/>
            <person name="Tsukatani N."/>
            <person name="Tanikawa S."/>
            <person name="Fujita N."/>
            <person name="Harayama S."/>
        </authorList>
    </citation>
    <scope>NUCLEOTIDE SEQUENCE [LARGE SCALE GENOMIC DNA]</scope>
    <source>
        <strain evidence="6 7">B4</strain>
    </source>
</reference>
<evidence type="ECO:0000259" key="5">
    <source>
        <dbReference type="PROSITE" id="PS50931"/>
    </source>
</evidence>
<dbReference type="InterPro" id="IPR036388">
    <property type="entry name" value="WH-like_DNA-bd_sf"/>
</dbReference>
<dbReference type="InterPro" id="IPR000847">
    <property type="entry name" value="LysR_HTH_N"/>
</dbReference>
<dbReference type="KEGG" id="rop:ROP_44640"/>
<dbReference type="Pfam" id="PF03466">
    <property type="entry name" value="LysR_substrate"/>
    <property type="match status" value="1"/>
</dbReference>
<keyword evidence="3" id="KW-0238">DNA-binding</keyword>
<evidence type="ECO:0000256" key="3">
    <source>
        <dbReference type="ARBA" id="ARBA00023125"/>
    </source>
</evidence>
<name>C1BAK8_RHOOB</name>
<dbReference type="InterPro" id="IPR005119">
    <property type="entry name" value="LysR_subst-bd"/>
</dbReference>
<dbReference type="STRING" id="632772.ROP_44640"/>
<dbReference type="Gene3D" id="3.40.190.290">
    <property type="match status" value="1"/>
</dbReference>
<evidence type="ECO:0000256" key="2">
    <source>
        <dbReference type="ARBA" id="ARBA00023015"/>
    </source>
</evidence>
<dbReference type="InterPro" id="IPR050176">
    <property type="entry name" value="LTTR"/>
</dbReference>
<dbReference type="GO" id="GO:0003677">
    <property type="term" value="F:DNA binding"/>
    <property type="evidence" value="ECO:0007669"/>
    <property type="project" value="UniProtKB-KW"/>
</dbReference>
<dbReference type="PANTHER" id="PTHR30579">
    <property type="entry name" value="TRANSCRIPTIONAL REGULATOR"/>
    <property type="match status" value="1"/>
</dbReference>
<dbReference type="Proteomes" id="UP000002212">
    <property type="component" value="Chromosome"/>
</dbReference>
<dbReference type="Gene3D" id="1.10.10.10">
    <property type="entry name" value="Winged helix-like DNA-binding domain superfamily/Winged helix DNA-binding domain"/>
    <property type="match status" value="1"/>
</dbReference>
<dbReference type="SUPFAM" id="SSF53850">
    <property type="entry name" value="Periplasmic binding protein-like II"/>
    <property type="match status" value="1"/>
</dbReference>
<evidence type="ECO:0000313" key="7">
    <source>
        <dbReference type="Proteomes" id="UP000002212"/>
    </source>
</evidence>
<dbReference type="PROSITE" id="PS50931">
    <property type="entry name" value="HTH_LYSR"/>
    <property type="match status" value="1"/>
</dbReference>
<dbReference type="PANTHER" id="PTHR30579:SF3">
    <property type="entry name" value="TRANSCRIPTIONAL REGULATORY PROTEIN"/>
    <property type="match status" value="1"/>
</dbReference>
<organism evidence="6 7">
    <name type="scientific">Rhodococcus opacus (strain B4)</name>
    <dbReference type="NCBI Taxonomy" id="632772"/>
    <lineage>
        <taxon>Bacteria</taxon>
        <taxon>Bacillati</taxon>
        <taxon>Actinomycetota</taxon>
        <taxon>Actinomycetes</taxon>
        <taxon>Mycobacteriales</taxon>
        <taxon>Nocardiaceae</taxon>
        <taxon>Rhodococcus</taxon>
    </lineage>
</organism>
<proteinExistence type="inferred from homology"/>
<dbReference type="SUPFAM" id="SSF46785">
    <property type="entry name" value="Winged helix' DNA-binding domain"/>
    <property type="match status" value="1"/>
</dbReference>
<dbReference type="HOGENOM" id="CLU_039613_2_2_11"/>
<dbReference type="PATRIC" id="fig|632772.20.peg.4671"/>
<protein>
    <submittedName>
        <fullName evidence="6">Putative LysR family transcriptional regulator</fullName>
    </submittedName>
</protein>
<dbReference type="GO" id="GO:0003700">
    <property type="term" value="F:DNA-binding transcription factor activity"/>
    <property type="evidence" value="ECO:0007669"/>
    <property type="project" value="InterPro"/>
</dbReference>
<dbReference type="EMBL" id="AP011115">
    <property type="protein sequence ID" value="BAH52711.1"/>
    <property type="molecule type" value="Genomic_DNA"/>
</dbReference>
<feature type="domain" description="HTH lysR-type" evidence="5">
    <location>
        <begin position="5"/>
        <end position="62"/>
    </location>
</feature>
<evidence type="ECO:0000256" key="1">
    <source>
        <dbReference type="ARBA" id="ARBA00009437"/>
    </source>
</evidence>
<dbReference type="PRINTS" id="PR00039">
    <property type="entry name" value="HTHLYSR"/>
</dbReference>
<keyword evidence="2" id="KW-0805">Transcription regulation</keyword>